<evidence type="ECO:0000256" key="6">
    <source>
        <dbReference type="ARBA" id="ARBA00022692"/>
    </source>
</evidence>
<dbReference type="Proteomes" id="UP000550707">
    <property type="component" value="Unassembled WGS sequence"/>
</dbReference>
<evidence type="ECO:0000256" key="7">
    <source>
        <dbReference type="ARBA" id="ARBA00022737"/>
    </source>
</evidence>
<comment type="caution">
    <text evidence="25">The sequence shown here is derived from an EMBL/GenBank/DDBJ whole genome shotgun (WGS) entry which is preliminary data.</text>
</comment>
<feature type="transmembrane region" description="Helical" evidence="22">
    <location>
        <begin position="306"/>
        <end position="327"/>
    </location>
</feature>
<evidence type="ECO:0000256" key="9">
    <source>
        <dbReference type="ARBA" id="ARBA00022840"/>
    </source>
</evidence>
<dbReference type="GO" id="GO:0016323">
    <property type="term" value="C:basolateral plasma membrane"/>
    <property type="evidence" value="ECO:0007669"/>
    <property type="project" value="UniProtKB-SubCell"/>
</dbReference>
<feature type="transmembrane region" description="Helical" evidence="22">
    <location>
        <begin position="427"/>
        <end position="445"/>
    </location>
</feature>
<proteinExistence type="inferred from homology"/>
<feature type="domain" description="ABC transmembrane type-1" evidence="24">
    <location>
        <begin position="949"/>
        <end position="1227"/>
    </location>
</feature>
<dbReference type="InterPro" id="IPR003593">
    <property type="entry name" value="AAA+_ATPase"/>
</dbReference>
<comment type="catalytic activity">
    <reaction evidence="16">
        <text>leukotriene C4(in) + ATP + H2O = leukotriene C4(out) + ADP + phosphate + H(+)</text>
        <dbReference type="Rhea" id="RHEA:38963"/>
        <dbReference type="ChEBI" id="CHEBI:15377"/>
        <dbReference type="ChEBI" id="CHEBI:15378"/>
        <dbReference type="ChEBI" id="CHEBI:30616"/>
        <dbReference type="ChEBI" id="CHEBI:43474"/>
        <dbReference type="ChEBI" id="CHEBI:57973"/>
        <dbReference type="ChEBI" id="CHEBI:456216"/>
    </reaction>
    <physiologicalReaction direction="left-to-right" evidence="16">
        <dbReference type="Rhea" id="RHEA:38964"/>
    </physiologicalReaction>
</comment>
<comment type="function">
    <text evidence="18">Mediates the release of nucleoside triphosphates, predominantly ATP, into the circulation, where it is rapidly converted into AMP and the mineralization inhibitor inorganic pyrophosphate (PPi) by the ecto-enzyme ectonucleotide pyrophosphatase phosphodiesterase 1 (ENPP1), therefore playing a role in PPi homeostasis.</text>
</comment>
<keyword evidence="4" id="KW-1003">Cell membrane</keyword>
<dbReference type="InterPro" id="IPR027417">
    <property type="entry name" value="P-loop_NTPase"/>
</dbReference>
<evidence type="ECO:0000256" key="19">
    <source>
        <dbReference type="ARBA" id="ARBA00069160"/>
    </source>
</evidence>
<comment type="catalytic activity">
    <reaction evidence="17">
        <text>an S-substituted glutathione(in) + ATP + H2O = an S-substituted glutathione(out) + ADP + phosphate + H(+)</text>
        <dbReference type="Rhea" id="RHEA:19121"/>
        <dbReference type="ChEBI" id="CHEBI:15377"/>
        <dbReference type="ChEBI" id="CHEBI:15378"/>
        <dbReference type="ChEBI" id="CHEBI:30616"/>
        <dbReference type="ChEBI" id="CHEBI:43474"/>
        <dbReference type="ChEBI" id="CHEBI:90779"/>
        <dbReference type="ChEBI" id="CHEBI:456216"/>
        <dbReference type="EC" id="7.6.2.3"/>
    </reaction>
    <physiologicalReaction direction="left-to-right" evidence="17">
        <dbReference type="Rhea" id="RHEA:19122"/>
    </physiologicalReaction>
</comment>
<evidence type="ECO:0000256" key="13">
    <source>
        <dbReference type="ARBA" id="ARBA00023180"/>
    </source>
</evidence>
<evidence type="ECO:0000256" key="20">
    <source>
        <dbReference type="ARBA" id="ARBA00082794"/>
    </source>
</evidence>
<evidence type="ECO:0000256" key="21">
    <source>
        <dbReference type="SAM" id="MobiDB-lite"/>
    </source>
</evidence>
<dbReference type="CDD" id="cd18595">
    <property type="entry name" value="ABC_6TM_MRP1_2_3_6_D1_like"/>
    <property type="match status" value="1"/>
</dbReference>
<keyword evidence="12 22" id="KW-0472">Membrane</keyword>
<keyword evidence="3" id="KW-0813">Transport</keyword>
<dbReference type="CDD" id="cd03250">
    <property type="entry name" value="ABCC_MRP_domain1"/>
    <property type="match status" value="1"/>
</dbReference>
<evidence type="ECO:0000256" key="3">
    <source>
        <dbReference type="ARBA" id="ARBA00022448"/>
    </source>
</evidence>
<dbReference type="GO" id="GO:0005524">
    <property type="term" value="F:ATP binding"/>
    <property type="evidence" value="ECO:0007669"/>
    <property type="project" value="UniProtKB-KW"/>
</dbReference>
<feature type="transmembrane region" description="Helical" evidence="22">
    <location>
        <begin position="1071"/>
        <end position="1100"/>
    </location>
</feature>
<dbReference type="CDD" id="cd03244">
    <property type="entry name" value="ABCC_MRP_domain2"/>
    <property type="match status" value="1"/>
</dbReference>
<keyword evidence="13" id="KW-0325">Glycoprotein</keyword>
<dbReference type="SUPFAM" id="SSF52540">
    <property type="entry name" value="P-loop containing nucleoside triphosphate hydrolases"/>
    <property type="match status" value="2"/>
</dbReference>
<evidence type="ECO:0000313" key="26">
    <source>
        <dbReference type="Proteomes" id="UP000550707"/>
    </source>
</evidence>
<feature type="domain" description="ABC transporter" evidence="23">
    <location>
        <begin position="1264"/>
        <end position="1498"/>
    </location>
</feature>
<dbReference type="PANTHER" id="PTHR24223:SF339">
    <property type="entry name" value="ATP-BINDING CASSETTE SUB-FAMILY C MEMBER 6"/>
    <property type="match status" value="1"/>
</dbReference>
<keyword evidence="7" id="KW-0677">Repeat</keyword>
<feature type="transmembrane region" description="Helical" evidence="22">
    <location>
        <begin position="74"/>
        <end position="92"/>
    </location>
</feature>
<dbReference type="Pfam" id="PF00005">
    <property type="entry name" value="ABC_tran"/>
    <property type="match status" value="2"/>
</dbReference>
<feature type="transmembrane region" description="Helical" evidence="22">
    <location>
        <begin position="987"/>
        <end position="1013"/>
    </location>
</feature>
<dbReference type="GO" id="GO:0015698">
    <property type="term" value="P:inorganic anion transport"/>
    <property type="evidence" value="ECO:0007669"/>
    <property type="project" value="UniProtKB-ARBA"/>
</dbReference>
<dbReference type="InterPro" id="IPR036640">
    <property type="entry name" value="ABC1_TM_sf"/>
</dbReference>
<dbReference type="FunFam" id="3.40.50.300:FF:000450">
    <property type="entry name" value="ABC transporter C family member 2"/>
    <property type="match status" value="1"/>
</dbReference>
<feature type="transmembrane region" description="Helical" evidence="22">
    <location>
        <begin position="451"/>
        <end position="469"/>
    </location>
</feature>
<gene>
    <name evidence="25" type="ORF">HJG59_000058</name>
</gene>
<evidence type="ECO:0000256" key="11">
    <source>
        <dbReference type="ARBA" id="ARBA00022989"/>
    </source>
</evidence>
<dbReference type="Gene3D" id="3.40.50.300">
    <property type="entry name" value="P-loop containing nucleotide triphosphate hydrolases"/>
    <property type="match status" value="2"/>
</dbReference>
<evidence type="ECO:0000313" key="25">
    <source>
        <dbReference type="EMBL" id="KAF6488610.1"/>
    </source>
</evidence>
<feature type="transmembrane region" description="Helical" evidence="22">
    <location>
        <begin position="168"/>
        <end position="187"/>
    </location>
</feature>
<evidence type="ECO:0000256" key="8">
    <source>
        <dbReference type="ARBA" id="ARBA00022741"/>
    </source>
</evidence>
<organism evidence="25 26">
    <name type="scientific">Molossus molossus</name>
    <name type="common">Pallas' mastiff bat</name>
    <name type="synonym">Vespertilio molossus</name>
    <dbReference type="NCBI Taxonomy" id="27622"/>
    <lineage>
        <taxon>Eukaryota</taxon>
        <taxon>Metazoa</taxon>
        <taxon>Chordata</taxon>
        <taxon>Craniata</taxon>
        <taxon>Vertebrata</taxon>
        <taxon>Euteleostomi</taxon>
        <taxon>Mammalia</taxon>
        <taxon>Eutheria</taxon>
        <taxon>Laurasiatheria</taxon>
        <taxon>Chiroptera</taxon>
        <taxon>Yangochiroptera</taxon>
        <taxon>Molossidae</taxon>
        <taxon>Molossus</taxon>
    </lineage>
</organism>
<dbReference type="Gene3D" id="1.20.1560.10">
    <property type="entry name" value="ABC transporter type 1, transmembrane domain"/>
    <property type="match status" value="2"/>
</dbReference>
<dbReference type="GO" id="GO:0015431">
    <property type="term" value="F:ABC-type glutathione S-conjugate transporter activity"/>
    <property type="evidence" value="ECO:0007669"/>
    <property type="project" value="UniProtKB-EC"/>
</dbReference>
<dbReference type="FunFam" id="1.20.1560.10:FF:000001">
    <property type="entry name" value="ATP-binding cassette subfamily C member 1"/>
    <property type="match status" value="1"/>
</dbReference>
<dbReference type="FunFam" id="3.40.50.300:FF:001147">
    <property type="entry name" value="multidrug resistance-associated protein 6 isoform X1"/>
    <property type="match status" value="1"/>
</dbReference>
<dbReference type="PROSITE" id="PS50893">
    <property type="entry name" value="ABC_TRANSPORTER_2"/>
    <property type="match status" value="2"/>
</dbReference>
<dbReference type="InterPro" id="IPR050173">
    <property type="entry name" value="ABC_transporter_C-like"/>
</dbReference>
<dbReference type="PROSITE" id="PS50929">
    <property type="entry name" value="ABC_TM1F"/>
    <property type="match status" value="2"/>
</dbReference>
<dbReference type="CDD" id="cd18603">
    <property type="entry name" value="ABC_6TM_MRP1_2_3_6_D2_like"/>
    <property type="match status" value="1"/>
</dbReference>
<feature type="region of interest" description="Disordered" evidence="21">
    <location>
        <begin position="856"/>
        <end position="921"/>
    </location>
</feature>
<accession>A0A7J8IWJ1</accession>
<dbReference type="InterPro" id="IPR017871">
    <property type="entry name" value="ABC_transporter-like_CS"/>
</dbReference>
<keyword evidence="11 22" id="KW-1133">Transmembrane helix</keyword>
<dbReference type="InterPro" id="IPR011527">
    <property type="entry name" value="ABC1_TM_dom"/>
</dbReference>
<dbReference type="EMBL" id="JACASF010000003">
    <property type="protein sequence ID" value="KAF6488610.1"/>
    <property type="molecule type" value="Genomic_DNA"/>
</dbReference>
<reference evidence="25 26" key="1">
    <citation type="journal article" date="2020" name="Nature">
        <title>Six reference-quality genomes reveal evolution of bat adaptations.</title>
        <authorList>
            <person name="Jebb D."/>
            <person name="Huang Z."/>
            <person name="Pippel M."/>
            <person name="Hughes G.M."/>
            <person name="Lavrichenko K."/>
            <person name="Devanna P."/>
            <person name="Winkler S."/>
            <person name="Jermiin L.S."/>
            <person name="Skirmuntt E.C."/>
            <person name="Katzourakis A."/>
            <person name="Burkitt-Gray L."/>
            <person name="Ray D.A."/>
            <person name="Sullivan K.A.M."/>
            <person name="Roscito J.G."/>
            <person name="Kirilenko B.M."/>
            <person name="Davalos L.M."/>
            <person name="Corthals A.P."/>
            <person name="Power M.L."/>
            <person name="Jones G."/>
            <person name="Ransome R.D."/>
            <person name="Dechmann D.K.N."/>
            <person name="Locatelli A.G."/>
            <person name="Puechmaille S.J."/>
            <person name="Fedrigo O."/>
            <person name="Jarvis E.D."/>
            <person name="Hiller M."/>
            <person name="Vernes S.C."/>
            <person name="Myers E.W."/>
            <person name="Teeling E.C."/>
        </authorList>
    </citation>
    <scope>NUCLEOTIDE SEQUENCE [LARGE SCALE GENOMIC DNA]</scope>
    <source>
        <strain evidence="25">MMolMol1</strain>
        <tissue evidence="25">Muscle</tissue>
    </source>
</reference>
<feature type="transmembrane region" description="Helical" evidence="22">
    <location>
        <begin position="347"/>
        <end position="366"/>
    </location>
</feature>
<dbReference type="NCBIfam" id="TIGR00957">
    <property type="entry name" value="MRP_assoc_pro"/>
    <property type="match status" value="1"/>
</dbReference>
<dbReference type="GO" id="GO:0055062">
    <property type="term" value="P:phosphate ion homeostasis"/>
    <property type="evidence" value="ECO:0007669"/>
    <property type="project" value="UniProtKB-ARBA"/>
</dbReference>
<feature type="transmembrane region" description="Helical" evidence="22">
    <location>
        <begin position="104"/>
        <end position="124"/>
    </location>
</feature>
<feature type="domain" description="ABC transporter" evidence="23">
    <location>
        <begin position="630"/>
        <end position="854"/>
    </location>
</feature>
<dbReference type="InterPro" id="IPR003439">
    <property type="entry name" value="ABC_transporter-like_ATP-bd"/>
</dbReference>
<keyword evidence="8" id="KW-0547">Nucleotide-binding</keyword>
<protein>
    <recommendedName>
        <fullName evidence="19">ATP-binding cassette sub-family C member 6</fullName>
        <ecNumber evidence="14">7.6.2.3</ecNumber>
    </recommendedName>
    <alternativeName>
        <fullName evidence="20">Multidrug resistance-associated protein 6</fullName>
    </alternativeName>
</protein>
<evidence type="ECO:0000256" key="17">
    <source>
        <dbReference type="ARBA" id="ARBA00048007"/>
    </source>
</evidence>
<evidence type="ECO:0000256" key="18">
    <source>
        <dbReference type="ARBA" id="ARBA00053331"/>
    </source>
</evidence>
<name>A0A7J8IWJ1_MOLMO</name>
<feature type="transmembrane region" description="Helical" evidence="22">
    <location>
        <begin position="35"/>
        <end position="54"/>
    </location>
</feature>
<dbReference type="InterPro" id="IPR056227">
    <property type="entry name" value="TMD0_ABC"/>
</dbReference>
<comment type="subcellular location">
    <subcellularLocation>
        <location evidence="15">Basal cell membrane</location>
        <topology evidence="15">Multi-pass membrane protein</topology>
    </subcellularLocation>
    <subcellularLocation>
        <location evidence="1">Basolateral cell membrane</location>
        <topology evidence="1">Multi-pass membrane protein</topology>
    </subcellularLocation>
</comment>
<evidence type="ECO:0000256" key="4">
    <source>
        <dbReference type="ARBA" id="ARBA00022475"/>
    </source>
</evidence>
<dbReference type="FunFam" id="1.20.1560.10:FF:000032">
    <property type="entry name" value="ATP-binding cassette sub-family C member 6"/>
    <property type="match status" value="1"/>
</dbReference>
<dbReference type="OrthoDB" id="6500128at2759"/>
<evidence type="ECO:0000256" key="2">
    <source>
        <dbReference type="ARBA" id="ARBA00009726"/>
    </source>
</evidence>
<dbReference type="GO" id="GO:0016887">
    <property type="term" value="F:ATP hydrolysis activity"/>
    <property type="evidence" value="ECO:0007669"/>
    <property type="project" value="InterPro"/>
</dbReference>
<comment type="similarity">
    <text evidence="2">Belongs to the ABC transporter superfamily. ABCC family. Conjugate transporter (TC 3.A.1.208) subfamily.</text>
</comment>
<sequence length="1502" mass="165176">MAALGEPSVGPGVWNQTEPEPASDSLLSLCFLKTAGAWVPPMYLWALGPIYLLYIHRHDEGYLRMSSLFKTKMVLGFTLIILYTSSVSVTLWRIQHGMPQAPEFLIHPTVWLTTMTFAVFLIHVERKKGIQASGVLFGYWLLCCLLPAISTAQQASQGGFQSDPFRHLSTYLCFSLMVAQFALSCLADRPPFFPKHPPQPNPCPEAGASFPSKAMFWWVSGLVWRGYRRPLGPKDLWSLGSENASEELVSQLQREWARNRRAAQRHGKAAVLTRKGSRDQEAAETEAFLPHKGSPRGPLLRAIWQVFRSTFLLGTLSLVISDVFRFTVPKLLSLFLEFIGDSTAPAWKGHLIAVLMFLAACLQTLFEQQHMYRLKVLQLRLRTAITGLVYRKVLALSSSSKKTSAIGDVVNLVSVDVQRLTESVMNLNGLWLPLIWIIVCFVYLWQLLGPSALTAIAVFLSLLPLNFFITKKKNHYQEEQMRQKDSRARLTSCLLRNMRMVKCHGWEGAFLERVLRVRGQELGTLRTSGLLFSVSLVSFQVSTFLVALVVFTVHTLVTEENTMDAEKAFVTLTVLNILNKAQAFLPFSIHSIVQARVSLDRLAAFLCLEEVDPEAVDSSPSRCSARDACIRVREGTFAWSREGPPCLHRINLSVPQGYLLAVVGPVGAGKSSLLSALLGELSKVEGSVTIKGPVAYVPQEAWVQNASVVENVCFRQKLDPSWLERVLEACALWPDVGSFPAGVHTQIGEQGMNLSGGQKQRLSLARAVYRKAAVYLLDDPLAALDAHVGQHVFNQVLGPSGLLQGTTRILVTHALHVLPQADWIVVLEDGAIAEMGSYQELLNRKGALVSLLDRARQRGDKGEGDTELTTGDPRGSAEDGRPMGGPERCMKLTPGKDSSTPEAQTRAALDDPEGAGLPTGEDRVQYGRVKAAMYLTYGRAVGTPLCLYALFLFFCQQVASFCRGYWLSLWADDPTVDGRQPQAALRGWVFGLLGCLQALGLLASMATVLLGGIRASGLLFQRLLWAVARSPIGFFERTPVGSLLNRFSKETDVVDVDIPDKLRSLLTYTFGLLEVSLVVTVATPLAAVAILPMLLFYAWFQSLYVATSCQLRRLESARHSFVCSHMAETFQGGAVVRAFRAQGPFVAQNNAHMDESQRVSFPRLVADRWLAANLELLGNGLVFAAATCAVLSKAHLSAGLVGFSVSAALQVTQTLQWAVRSWTELESSIVSVERMQDYAWTPKEAPWTLPTCAAHPPWPHGGQIEFRDLGLRHRPELPLAVRGVSFKIHAGEKVGIVGRTGAGKSTLAGSLLRLLEAAEGGVWIDEVPIAHVGLHTLRSRVTIIPQDPTLFPGSLRMNLDMLQEHTDEAIWEALEMVQLRALVASLPGQLQYECADQGDDLSLGQKQLLCLARALLRKTQILILDEATAAVDPGTELQMQAALGSWFAQCTVLLIAHRLRSVMDCARVLVMDKGQVAESGSPTQLLAQKGLFYRLAQESGLV</sequence>
<keyword evidence="6 22" id="KW-0812">Transmembrane</keyword>
<dbReference type="SUPFAM" id="SSF90123">
    <property type="entry name" value="ABC transporter transmembrane region"/>
    <property type="match status" value="2"/>
</dbReference>
<evidence type="ECO:0000259" key="23">
    <source>
        <dbReference type="PROSITE" id="PS50893"/>
    </source>
</evidence>
<evidence type="ECO:0000256" key="12">
    <source>
        <dbReference type="ARBA" id="ARBA00023136"/>
    </source>
</evidence>
<dbReference type="Pfam" id="PF00664">
    <property type="entry name" value="ABC_membrane"/>
    <property type="match status" value="2"/>
</dbReference>
<dbReference type="InterPro" id="IPR005292">
    <property type="entry name" value="MRP"/>
</dbReference>
<evidence type="ECO:0000256" key="15">
    <source>
        <dbReference type="ARBA" id="ARBA00034696"/>
    </source>
</evidence>
<evidence type="ECO:0000256" key="16">
    <source>
        <dbReference type="ARBA" id="ARBA00047523"/>
    </source>
</evidence>
<evidence type="ECO:0000256" key="1">
    <source>
        <dbReference type="ARBA" id="ARBA00004554"/>
    </source>
</evidence>
<dbReference type="SMART" id="SM00382">
    <property type="entry name" value="AAA"/>
    <property type="match status" value="2"/>
</dbReference>
<dbReference type="Pfam" id="PF24357">
    <property type="entry name" value="TMD0_ABC"/>
    <property type="match status" value="1"/>
</dbReference>
<feature type="domain" description="ABC transmembrane type-1" evidence="24">
    <location>
        <begin position="312"/>
        <end position="594"/>
    </location>
</feature>
<keyword evidence="26" id="KW-1185">Reference proteome</keyword>
<feature type="transmembrane region" description="Helical" evidence="22">
    <location>
        <begin position="530"/>
        <end position="557"/>
    </location>
</feature>
<dbReference type="PANTHER" id="PTHR24223">
    <property type="entry name" value="ATP-BINDING CASSETTE SUB-FAMILY C"/>
    <property type="match status" value="1"/>
</dbReference>
<dbReference type="EC" id="7.6.2.3" evidence="14"/>
<keyword evidence="5" id="KW-0597">Phosphoprotein</keyword>
<evidence type="ECO:0000256" key="5">
    <source>
        <dbReference type="ARBA" id="ARBA00022553"/>
    </source>
</evidence>
<evidence type="ECO:0000256" key="14">
    <source>
        <dbReference type="ARBA" id="ARBA00024220"/>
    </source>
</evidence>
<dbReference type="PROSITE" id="PS00211">
    <property type="entry name" value="ABC_TRANSPORTER_1"/>
    <property type="match status" value="2"/>
</dbReference>
<evidence type="ECO:0000256" key="22">
    <source>
        <dbReference type="SAM" id="Phobius"/>
    </source>
</evidence>
<feature type="transmembrane region" description="Helical" evidence="22">
    <location>
        <begin position="136"/>
        <end position="156"/>
    </location>
</feature>
<keyword evidence="9" id="KW-0067">ATP-binding</keyword>
<evidence type="ECO:0000256" key="10">
    <source>
        <dbReference type="ARBA" id="ARBA00022967"/>
    </source>
</evidence>
<evidence type="ECO:0000259" key="24">
    <source>
        <dbReference type="PROSITE" id="PS50929"/>
    </source>
</evidence>
<keyword evidence="10" id="KW-1278">Translocase</keyword>